<dbReference type="InterPro" id="IPR006520">
    <property type="entry name" value="Dit_BPSPP_N"/>
</dbReference>
<reference evidence="1 2" key="1">
    <citation type="journal article" date="2021" name="Int. J. Syst. Evol. Microbiol.">
        <title>Clostridium zeae sp. nov., isolated from corn silage.</title>
        <authorList>
            <person name="Kobayashi H."/>
            <person name="Tanizawa Y."/>
            <person name="Yagura M."/>
            <person name="Sakamoto M."/>
            <person name="Ohkuma M."/>
            <person name="Tohno M."/>
        </authorList>
    </citation>
    <scope>NUCLEOTIDE SEQUENCE [LARGE SCALE GENOMIC DNA]</scope>
    <source>
        <strain evidence="1 2">CSC2</strain>
    </source>
</reference>
<evidence type="ECO:0008006" key="3">
    <source>
        <dbReference type="Google" id="ProtNLM"/>
    </source>
</evidence>
<dbReference type="EMBL" id="BMBA01000001">
    <property type="protein sequence ID" value="GFZ30726.1"/>
    <property type="molecule type" value="Genomic_DNA"/>
</dbReference>
<dbReference type="Proteomes" id="UP000663802">
    <property type="component" value="Unassembled WGS sequence"/>
</dbReference>
<organism evidence="1 2">
    <name type="scientific">Clostridium zeae</name>
    <dbReference type="NCBI Taxonomy" id="2759022"/>
    <lineage>
        <taxon>Bacteria</taxon>
        <taxon>Bacillati</taxon>
        <taxon>Bacillota</taxon>
        <taxon>Clostridia</taxon>
        <taxon>Eubacteriales</taxon>
        <taxon>Clostridiaceae</taxon>
        <taxon>Clostridium</taxon>
    </lineage>
</organism>
<sequence>MITSLIFNKCDSVKDFGLYLTERPSIPLTLEDSESITIDGRSGTLTRSLGTYKDKTIPCKFRVISKENFYRNLDRIIEWFNYIEDNNLIFSFDEERIYKVKKVNCSDNITQQLDLYGDFEAKFICEPFKYQVNEDFITLTNNSTIYNVGNVYSEPYYKVYGTGNLTLTINDNTIFLNNINGYIELDVLKGLAYKDIYNYNYMDSTNGEFKDLQLQRGKNTINLSSNVTKIEVKPRWRFL</sequence>
<evidence type="ECO:0000313" key="2">
    <source>
        <dbReference type="Proteomes" id="UP000663802"/>
    </source>
</evidence>
<dbReference type="NCBIfam" id="TIGR01633">
    <property type="entry name" value="phi3626_gp14_N"/>
    <property type="match status" value="1"/>
</dbReference>
<name>A0ABQ1E7S5_9CLOT</name>
<keyword evidence="2" id="KW-1185">Reference proteome</keyword>
<dbReference type="Gene3D" id="2.40.30.200">
    <property type="match status" value="1"/>
</dbReference>
<comment type="caution">
    <text evidence="1">The sequence shown here is derived from an EMBL/GenBank/DDBJ whole genome shotgun (WGS) entry which is preliminary data.</text>
</comment>
<protein>
    <recommendedName>
        <fullName evidence="3">Phage tail protein</fullName>
    </recommendedName>
</protein>
<accession>A0ABQ1E7S5</accession>
<dbReference type="RefSeq" id="WP_206868770.1">
    <property type="nucleotide sequence ID" value="NZ_BMBA01000001.1"/>
</dbReference>
<gene>
    <name evidence="1" type="ORF">CSC2_12520</name>
</gene>
<evidence type="ECO:0000313" key="1">
    <source>
        <dbReference type="EMBL" id="GFZ30726.1"/>
    </source>
</evidence>
<proteinExistence type="predicted"/>